<evidence type="ECO:0000256" key="1">
    <source>
        <dbReference type="SAM" id="Coils"/>
    </source>
</evidence>
<gene>
    <name evidence="2" type="ORF">AVDCRST_MAG47-3168</name>
</gene>
<accession>A0A6J4NTY1</accession>
<evidence type="ECO:0008006" key="3">
    <source>
        <dbReference type="Google" id="ProtNLM"/>
    </source>
</evidence>
<reference evidence="2" key="1">
    <citation type="submission" date="2020-02" db="EMBL/GenBank/DDBJ databases">
        <authorList>
            <person name="Meier V. D."/>
        </authorList>
    </citation>
    <scope>NUCLEOTIDE SEQUENCE</scope>
    <source>
        <strain evidence="2">AVDCRST_MAG47</strain>
    </source>
</reference>
<dbReference type="AlphaFoldDB" id="A0A6J4NTY1"/>
<dbReference type="SUPFAM" id="SSF52540">
    <property type="entry name" value="P-loop containing nucleoside triphosphate hydrolases"/>
    <property type="match status" value="1"/>
</dbReference>
<feature type="coiled-coil region" evidence="1">
    <location>
        <begin position="344"/>
        <end position="371"/>
    </location>
</feature>
<dbReference type="EMBL" id="CADCUK010000209">
    <property type="protein sequence ID" value="CAA9396809.1"/>
    <property type="molecule type" value="Genomic_DNA"/>
</dbReference>
<name>A0A6J4NTY1_9ACTN</name>
<dbReference type="InterPro" id="IPR027417">
    <property type="entry name" value="P-loop_NTPase"/>
</dbReference>
<proteinExistence type="predicted"/>
<dbReference type="Gene3D" id="3.40.50.300">
    <property type="entry name" value="P-loop containing nucleotide triphosphate hydrolases"/>
    <property type="match status" value="1"/>
</dbReference>
<organism evidence="2">
    <name type="scientific">uncultured Nocardioidaceae bacterium</name>
    <dbReference type="NCBI Taxonomy" id="253824"/>
    <lineage>
        <taxon>Bacteria</taxon>
        <taxon>Bacillati</taxon>
        <taxon>Actinomycetota</taxon>
        <taxon>Actinomycetes</taxon>
        <taxon>Propionibacteriales</taxon>
        <taxon>Nocardioidaceae</taxon>
        <taxon>environmental samples</taxon>
    </lineage>
</organism>
<protein>
    <recommendedName>
        <fullName evidence="3">Sulfotransferase family protein</fullName>
    </recommendedName>
</protein>
<sequence>MTSDPTSSSSDPGRVRRAFLHIGLPKTGTTYLQHALWSNKDALRDAGMLLPGRHRRRHLLASLDVREDPKLARRPGDVAAPWQDLVDECRDWDGDVVISHEFFGAASSEQVARVVGTLEGFEVHVVVTARSMTDLGLSRWQEWVKSGGKLGVDEYPQKQGYDPVDEWGWGSFDLASVLERWSAVVPPAQVHVLPVDPRGAPTDLWHRFAELVGLDGSQFPVPEMPKNRSLGVVEVELLRRVNPLLTDFTSAGDRGHWIRGYLGEGEVLPAGREKFRAGEAKHRELTERAGRALEMLENGGYDVRGDLSLLEPSPLGDLRHPGEVRDTELLDAALVTIGNMLRDVRSLTRERDRALHERDDLARRCEELSERAGSGGIRGAHRLRSLRAAVTRYRARKLGEHT</sequence>
<evidence type="ECO:0000313" key="2">
    <source>
        <dbReference type="EMBL" id="CAA9396809.1"/>
    </source>
</evidence>
<keyword evidence="1" id="KW-0175">Coiled coil</keyword>